<dbReference type="Proteomes" id="UP000709295">
    <property type="component" value="Unassembled WGS sequence"/>
</dbReference>
<dbReference type="AlphaFoldDB" id="A0A8J5J699"/>
<feature type="compositionally biased region" description="Basic residues" evidence="1">
    <location>
        <begin position="80"/>
        <end position="94"/>
    </location>
</feature>
<dbReference type="Pfam" id="PF20209">
    <property type="entry name" value="DUF6570"/>
    <property type="match status" value="1"/>
</dbReference>
<comment type="caution">
    <text evidence="3">The sequence shown here is derived from an EMBL/GenBank/DDBJ whole genome shotgun (WGS) entry which is preliminary data.</text>
</comment>
<organism evidence="3 4">
    <name type="scientific">Phytophthora aleatoria</name>
    <dbReference type="NCBI Taxonomy" id="2496075"/>
    <lineage>
        <taxon>Eukaryota</taxon>
        <taxon>Sar</taxon>
        <taxon>Stramenopiles</taxon>
        <taxon>Oomycota</taxon>
        <taxon>Peronosporomycetes</taxon>
        <taxon>Peronosporales</taxon>
        <taxon>Peronosporaceae</taxon>
        <taxon>Phytophthora</taxon>
    </lineage>
</organism>
<proteinExistence type="predicted"/>
<dbReference type="InterPro" id="IPR046700">
    <property type="entry name" value="DUF6570"/>
</dbReference>
<reference evidence="3" key="1">
    <citation type="submission" date="2021-01" db="EMBL/GenBank/DDBJ databases">
        <title>Phytophthora aleatoria, a newly-described species from Pinus radiata is distinct from Phytophthora cactorum isolates based on comparative genomics.</title>
        <authorList>
            <person name="Mcdougal R."/>
            <person name="Panda P."/>
            <person name="Williams N."/>
            <person name="Studholme D.J."/>
        </authorList>
    </citation>
    <scope>NUCLEOTIDE SEQUENCE</scope>
    <source>
        <strain evidence="3">NZFS 4037</strain>
    </source>
</reference>
<evidence type="ECO:0000313" key="4">
    <source>
        <dbReference type="Proteomes" id="UP000709295"/>
    </source>
</evidence>
<protein>
    <recommendedName>
        <fullName evidence="2">DUF6570 domain-containing protein</fullName>
    </recommendedName>
</protein>
<feature type="region of interest" description="Disordered" evidence="1">
    <location>
        <begin position="76"/>
        <end position="97"/>
    </location>
</feature>
<gene>
    <name evidence="3" type="ORF">JG688_00007227</name>
</gene>
<name>A0A8J5J699_9STRA</name>
<feature type="domain" description="DUF6570" evidence="2">
    <location>
        <begin position="2"/>
        <end position="51"/>
    </location>
</feature>
<evidence type="ECO:0000313" key="3">
    <source>
        <dbReference type="EMBL" id="KAG6965369.1"/>
    </source>
</evidence>
<evidence type="ECO:0000259" key="2">
    <source>
        <dbReference type="Pfam" id="PF20209"/>
    </source>
</evidence>
<sequence>MNGFYVGSMPDELPSLTIPERMVTQHTTSFSVARVMRGGQRRCIRSHCVAIYASPGSRRWCYGAIQGQFEGALDAGKAPAPKKWRKKPKKTTKQKRLETIKRAIKA</sequence>
<accession>A0A8J5J699</accession>
<evidence type="ECO:0000256" key="1">
    <source>
        <dbReference type="SAM" id="MobiDB-lite"/>
    </source>
</evidence>
<dbReference type="EMBL" id="JAENGY010000341">
    <property type="protein sequence ID" value="KAG6965369.1"/>
    <property type="molecule type" value="Genomic_DNA"/>
</dbReference>
<keyword evidence="4" id="KW-1185">Reference proteome</keyword>